<keyword evidence="3" id="KW-1185">Reference proteome</keyword>
<keyword evidence="1" id="KW-0175">Coiled coil</keyword>
<keyword evidence="2" id="KW-0732">Signal</keyword>
<dbReference type="PaxDb" id="121845-A0A3Q0JEZ9"/>
<feature type="signal peptide" evidence="2">
    <location>
        <begin position="1"/>
        <end position="17"/>
    </location>
</feature>
<sequence length="175" mass="20034">FCVLVTITFLYFSSKVTENGDGSVEETVQALREERALLERRLEEAHIHLADIKSSWSSKIASLETQLERLSRQAGEEGAERRKSDNLISQLEKKIKDFELTNESLNLKLERIKIERDSLATELKTLTAETSSTESDTTTKYQEVVRELEDLKNKFEVAHLTARRTPMEQADSSTR</sequence>
<name>A0A3Q0JEZ9_DIACI</name>
<dbReference type="GeneID" id="103517314"/>
<organism evidence="3 4">
    <name type="scientific">Diaphorina citri</name>
    <name type="common">Asian citrus psyllid</name>
    <dbReference type="NCBI Taxonomy" id="121845"/>
    <lineage>
        <taxon>Eukaryota</taxon>
        <taxon>Metazoa</taxon>
        <taxon>Ecdysozoa</taxon>
        <taxon>Arthropoda</taxon>
        <taxon>Hexapoda</taxon>
        <taxon>Insecta</taxon>
        <taxon>Pterygota</taxon>
        <taxon>Neoptera</taxon>
        <taxon>Paraneoptera</taxon>
        <taxon>Hemiptera</taxon>
        <taxon>Sternorrhyncha</taxon>
        <taxon>Psylloidea</taxon>
        <taxon>Psyllidae</taxon>
        <taxon>Diaphorininae</taxon>
        <taxon>Diaphorina</taxon>
    </lineage>
</organism>
<accession>A0A3Q0JEZ9</accession>
<dbReference type="AlphaFoldDB" id="A0A3Q0JEZ9"/>
<evidence type="ECO:0000313" key="4">
    <source>
        <dbReference type="RefSeq" id="XP_026685255.1"/>
    </source>
</evidence>
<proteinExistence type="predicted"/>
<dbReference type="STRING" id="121845.A0A3Q0JEZ9"/>
<dbReference type="RefSeq" id="XP_026685255.1">
    <property type="nucleotide sequence ID" value="XM_026829454.1"/>
</dbReference>
<reference evidence="4" key="1">
    <citation type="submission" date="2025-08" db="UniProtKB">
        <authorList>
            <consortium name="RefSeq"/>
        </authorList>
    </citation>
    <scope>IDENTIFICATION</scope>
</reference>
<feature type="non-terminal residue" evidence="4">
    <location>
        <position position="1"/>
    </location>
</feature>
<dbReference type="Proteomes" id="UP000079169">
    <property type="component" value="Unplaced"/>
</dbReference>
<feature type="coiled-coil region" evidence="1">
    <location>
        <begin position="28"/>
        <end position="154"/>
    </location>
</feature>
<protein>
    <submittedName>
        <fullName evidence="4">Uncharacterized protein LOC103517314</fullName>
    </submittedName>
</protein>
<dbReference type="KEGG" id="dci:103517314"/>
<gene>
    <name evidence="4" type="primary">LOC103517314</name>
</gene>
<evidence type="ECO:0000313" key="3">
    <source>
        <dbReference type="Proteomes" id="UP000079169"/>
    </source>
</evidence>
<evidence type="ECO:0000256" key="1">
    <source>
        <dbReference type="SAM" id="Coils"/>
    </source>
</evidence>
<feature type="chain" id="PRO_5017923794" evidence="2">
    <location>
        <begin position="18"/>
        <end position="175"/>
    </location>
</feature>
<evidence type="ECO:0000256" key="2">
    <source>
        <dbReference type="SAM" id="SignalP"/>
    </source>
</evidence>